<keyword evidence="2" id="KW-1185">Reference proteome</keyword>
<dbReference type="EMBL" id="JAPUUL010004223">
    <property type="protein sequence ID" value="KAJ8120016.1"/>
    <property type="molecule type" value="Genomic_DNA"/>
</dbReference>
<protein>
    <submittedName>
        <fullName evidence="1">Uncharacterized protein</fullName>
    </submittedName>
</protein>
<dbReference type="Proteomes" id="UP001153332">
    <property type="component" value="Unassembled WGS sequence"/>
</dbReference>
<gene>
    <name evidence="1" type="ORF">O1611_g10474</name>
</gene>
<evidence type="ECO:0000313" key="1">
    <source>
        <dbReference type="EMBL" id="KAJ8120016.1"/>
    </source>
</evidence>
<comment type="caution">
    <text evidence="1">The sequence shown here is derived from an EMBL/GenBank/DDBJ whole genome shotgun (WGS) entry which is preliminary data.</text>
</comment>
<organism evidence="1 2">
    <name type="scientific">Lasiodiplodia mahajangana</name>
    <dbReference type="NCBI Taxonomy" id="1108764"/>
    <lineage>
        <taxon>Eukaryota</taxon>
        <taxon>Fungi</taxon>
        <taxon>Dikarya</taxon>
        <taxon>Ascomycota</taxon>
        <taxon>Pezizomycotina</taxon>
        <taxon>Dothideomycetes</taxon>
        <taxon>Dothideomycetes incertae sedis</taxon>
        <taxon>Botryosphaeriales</taxon>
        <taxon>Botryosphaeriaceae</taxon>
        <taxon>Lasiodiplodia</taxon>
    </lineage>
</organism>
<name>A0ACC2IY35_9PEZI</name>
<proteinExistence type="predicted"/>
<accession>A0ACC2IY35</accession>
<sequence length="246" mass="26486">MLEHKAQALTRALTQALARALAYASSSAKVENLLCNTCADRLVLAKPLTSIAGCTHLPGDEGWPSLDDWAELNRTLSGQLIVTVPQASVCHTTPYNLYSESACQELAQEWSLADTFLPQPAGIMNPYYQNQSCDPYTAISQPCQLGNYAAYSINVTGAGDVVSGIKFAKAHNIRLVIKTTGHDYLGRSSGAGALSLWMWNLKTADFIPDYQRNWYSGEALKLGAGVAAGEVYEAAAATGHRVVIRC</sequence>
<reference evidence="1" key="1">
    <citation type="submission" date="2022-12" db="EMBL/GenBank/DDBJ databases">
        <title>Genome Sequence of Lasiodiplodia mahajangana.</title>
        <authorList>
            <person name="Buettner E."/>
        </authorList>
    </citation>
    <scope>NUCLEOTIDE SEQUENCE</scope>
    <source>
        <strain evidence="1">VT137</strain>
    </source>
</reference>
<evidence type="ECO:0000313" key="2">
    <source>
        <dbReference type="Proteomes" id="UP001153332"/>
    </source>
</evidence>